<evidence type="ECO:0000313" key="2">
    <source>
        <dbReference type="EMBL" id="SVB03185.1"/>
    </source>
</evidence>
<gene>
    <name evidence="2" type="ORF">METZ01_LOCUS156039</name>
</gene>
<dbReference type="Pfam" id="PF16347">
    <property type="entry name" value="SGSH_C"/>
    <property type="match status" value="1"/>
</dbReference>
<dbReference type="Gene3D" id="3.40.720.10">
    <property type="entry name" value="Alkaline Phosphatase, subunit A"/>
    <property type="match status" value="1"/>
</dbReference>
<sequence length="107" mass="12056">GRDATALFTGDKTDWNDLAFIRSTSAGKPWLCAVSDRYKLVYSDIGDPWLFDLQKDPDEMINLFNDAESKKVVTTMTAQLRSYCKLQKDPYADLPQIKSAMDAVLAE</sequence>
<feature type="non-terminal residue" evidence="2">
    <location>
        <position position="1"/>
    </location>
</feature>
<protein>
    <recommendedName>
        <fullName evidence="1">N-sulphoglucosamine sulphohydrolase C-terminal domain-containing protein</fullName>
    </recommendedName>
</protein>
<evidence type="ECO:0000259" key="1">
    <source>
        <dbReference type="Pfam" id="PF16347"/>
    </source>
</evidence>
<accession>A0A382ANQ6</accession>
<dbReference type="InterPro" id="IPR017850">
    <property type="entry name" value="Alkaline_phosphatase_core_sf"/>
</dbReference>
<proteinExistence type="predicted"/>
<dbReference type="EMBL" id="UINC01026189">
    <property type="protein sequence ID" value="SVB03185.1"/>
    <property type="molecule type" value="Genomic_DNA"/>
</dbReference>
<name>A0A382ANQ6_9ZZZZ</name>
<organism evidence="2">
    <name type="scientific">marine metagenome</name>
    <dbReference type="NCBI Taxonomy" id="408172"/>
    <lineage>
        <taxon>unclassified sequences</taxon>
        <taxon>metagenomes</taxon>
        <taxon>ecological metagenomes</taxon>
    </lineage>
</organism>
<dbReference type="SUPFAM" id="SSF53649">
    <property type="entry name" value="Alkaline phosphatase-like"/>
    <property type="match status" value="1"/>
</dbReference>
<dbReference type="InterPro" id="IPR032506">
    <property type="entry name" value="SGSH_C"/>
</dbReference>
<dbReference type="AlphaFoldDB" id="A0A382ANQ6"/>
<reference evidence="2" key="1">
    <citation type="submission" date="2018-05" db="EMBL/GenBank/DDBJ databases">
        <authorList>
            <person name="Lanie J.A."/>
            <person name="Ng W.-L."/>
            <person name="Kazmierczak K.M."/>
            <person name="Andrzejewski T.M."/>
            <person name="Davidsen T.M."/>
            <person name="Wayne K.J."/>
            <person name="Tettelin H."/>
            <person name="Glass J.I."/>
            <person name="Rusch D."/>
            <person name="Podicherti R."/>
            <person name="Tsui H.-C.T."/>
            <person name="Winkler M.E."/>
        </authorList>
    </citation>
    <scope>NUCLEOTIDE SEQUENCE</scope>
</reference>
<feature type="domain" description="N-sulphoglucosamine sulphohydrolase C-terminal" evidence="1">
    <location>
        <begin position="31"/>
        <end position="82"/>
    </location>
</feature>